<feature type="compositionally biased region" description="Basic and acidic residues" evidence="1">
    <location>
        <begin position="1"/>
        <end position="10"/>
    </location>
</feature>
<gene>
    <name evidence="2" type="ORF">AVDCRST_MAG88-4536</name>
</gene>
<sequence>ALVARVRPERAAPLARRPHDPIPALGRDPDTVGRDAGLARLSRSPPDPRARRQPTLPARLHRRHPGAAGADHGRGIGAARGVACDPERAGLLDPAAGERPLLPGGHLDGTGAAPAVPHLRERTL</sequence>
<name>A0A6J4VVG5_9BACT</name>
<reference evidence="2" key="1">
    <citation type="submission" date="2020-02" db="EMBL/GenBank/DDBJ databases">
        <authorList>
            <person name="Meier V. D."/>
        </authorList>
    </citation>
    <scope>NUCLEOTIDE SEQUENCE</scope>
    <source>
        <strain evidence="2">AVDCRST_MAG88</strain>
    </source>
</reference>
<feature type="non-terminal residue" evidence="2">
    <location>
        <position position="1"/>
    </location>
</feature>
<proteinExistence type="predicted"/>
<dbReference type="AlphaFoldDB" id="A0A6J4VVG5"/>
<feature type="non-terminal residue" evidence="2">
    <location>
        <position position="124"/>
    </location>
</feature>
<organism evidence="2">
    <name type="scientific">uncultured Thermomicrobiales bacterium</name>
    <dbReference type="NCBI Taxonomy" id="1645740"/>
    <lineage>
        <taxon>Bacteria</taxon>
        <taxon>Pseudomonadati</taxon>
        <taxon>Thermomicrobiota</taxon>
        <taxon>Thermomicrobia</taxon>
        <taxon>Thermomicrobiales</taxon>
        <taxon>environmental samples</taxon>
    </lineage>
</organism>
<evidence type="ECO:0000313" key="2">
    <source>
        <dbReference type="EMBL" id="CAA9589222.1"/>
    </source>
</evidence>
<evidence type="ECO:0000256" key="1">
    <source>
        <dbReference type="SAM" id="MobiDB-lite"/>
    </source>
</evidence>
<accession>A0A6J4VVG5</accession>
<protein>
    <submittedName>
        <fullName evidence="2">Uncharacterized protein</fullName>
    </submittedName>
</protein>
<feature type="region of interest" description="Disordered" evidence="1">
    <location>
        <begin position="1"/>
        <end position="124"/>
    </location>
</feature>
<dbReference type="EMBL" id="CADCWM010001162">
    <property type="protein sequence ID" value="CAA9589222.1"/>
    <property type="molecule type" value="Genomic_DNA"/>
</dbReference>